<proteinExistence type="predicted"/>
<accession>A0AA87ZUW3</accession>
<reference evidence="1" key="1">
    <citation type="submission" date="2023-07" db="EMBL/GenBank/DDBJ databases">
        <title>draft genome sequence of fig (Ficus carica).</title>
        <authorList>
            <person name="Takahashi T."/>
            <person name="Nishimura K."/>
        </authorList>
    </citation>
    <scope>NUCLEOTIDE SEQUENCE</scope>
</reference>
<dbReference type="Proteomes" id="UP001187192">
    <property type="component" value="Unassembled WGS sequence"/>
</dbReference>
<dbReference type="AlphaFoldDB" id="A0AA87ZUW3"/>
<dbReference type="EMBL" id="BTGU01000011">
    <property type="protein sequence ID" value="GMN40339.1"/>
    <property type="molecule type" value="Genomic_DNA"/>
</dbReference>
<gene>
    <name evidence="1" type="ORF">TIFTF001_009580</name>
</gene>
<keyword evidence="2" id="KW-1185">Reference proteome</keyword>
<evidence type="ECO:0000313" key="2">
    <source>
        <dbReference type="Proteomes" id="UP001187192"/>
    </source>
</evidence>
<organism evidence="1 2">
    <name type="scientific">Ficus carica</name>
    <name type="common">Common fig</name>
    <dbReference type="NCBI Taxonomy" id="3494"/>
    <lineage>
        <taxon>Eukaryota</taxon>
        <taxon>Viridiplantae</taxon>
        <taxon>Streptophyta</taxon>
        <taxon>Embryophyta</taxon>
        <taxon>Tracheophyta</taxon>
        <taxon>Spermatophyta</taxon>
        <taxon>Magnoliopsida</taxon>
        <taxon>eudicotyledons</taxon>
        <taxon>Gunneridae</taxon>
        <taxon>Pentapetalae</taxon>
        <taxon>rosids</taxon>
        <taxon>fabids</taxon>
        <taxon>Rosales</taxon>
        <taxon>Moraceae</taxon>
        <taxon>Ficeae</taxon>
        <taxon>Ficus</taxon>
    </lineage>
</organism>
<dbReference type="Gramene" id="FCD_00015222-RA">
    <property type="protein sequence ID" value="FCD_00015222-RA:cds"/>
    <property type="gene ID" value="FCD_00015222"/>
</dbReference>
<name>A0AA87ZUW3_FICCA</name>
<sequence length="61" mass="6626">MDVNGVYPALRLDPKFGARMGTIGVFPASLSESSPMSCFKVAQYSSPPTRVPTLRIYKSTT</sequence>
<protein>
    <submittedName>
        <fullName evidence="1">Uncharacterized protein</fullName>
    </submittedName>
</protein>
<comment type="caution">
    <text evidence="1">The sequence shown here is derived from an EMBL/GenBank/DDBJ whole genome shotgun (WGS) entry which is preliminary data.</text>
</comment>
<evidence type="ECO:0000313" key="1">
    <source>
        <dbReference type="EMBL" id="GMN40339.1"/>
    </source>
</evidence>